<evidence type="ECO:0000313" key="2">
    <source>
        <dbReference type="Proteomes" id="UP000244904"/>
    </source>
</evidence>
<accession>A0A2R8AX58</accession>
<keyword evidence="2" id="KW-1185">Reference proteome</keyword>
<reference evidence="2" key="1">
    <citation type="submission" date="2018-03" db="EMBL/GenBank/DDBJ databases">
        <authorList>
            <person name="Rodrigo-Torres L."/>
            <person name="Arahal R. D."/>
            <person name="Lucena T."/>
        </authorList>
    </citation>
    <scope>NUCLEOTIDE SEQUENCE [LARGE SCALE GENOMIC DNA]</scope>
    <source>
        <strain evidence="2">CECT 8871</strain>
    </source>
</reference>
<protein>
    <submittedName>
        <fullName evidence="1">Uncharacterized protein</fullName>
    </submittedName>
</protein>
<sequence length="253" mass="28743">MTDETYPGGLNTLISRWERRRVRLKFDDASALPPLDVDFTPIKTQLIPNPPEPPAEPSTMAARKRYEQAQELAGKSELTLLNAELIAHSRKRRYPPHAPALFRRLWAEEGPFLMQELDTRWLISSVITFADFGETEPDRRIGQSLNILFSYMKLAEFERQYSGTSSTDPFPPGKRIKEDLPMGMPPFALMRGDLEANFLAPLWLDAEAAPGAGPLALHLLDQLNRDSGSLFRRLKLMRDAREAQKAARQRNSE</sequence>
<name>A0A2R8AX58_9RHOB</name>
<dbReference type="RefSeq" id="WP_108886380.1">
    <property type="nucleotide sequence ID" value="NZ_OMOJ01000004.1"/>
</dbReference>
<gene>
    <name evidence="1" type="ORF">PRI8871_02337</name>
</gene>
<organism evidence="1 2">
    <name type="scientific">Pseudoprimorskyibacter insulae</name>
    <dbReference type="NCBI Taxonomy" id="1695997"/>
    <lineage>
        <taxon>Bacteria</taxon>
        <taxon>Pseudomonadati</taxon>
        <taxon>Pseudomonadota</taxon>
        <taxon>Alphaproteobacteria</taxon>
        <taxon>Rhodobacterales</taxon>
        <taxon>Paracoccaceae</taxon>
        <taxon>Pseudoprimorskyibacter</taxon>
    </lineage>
</organism>
<evidence type="ECO:0000313" key="1">
    <source>
        <dbReference type="EMBL" id="SPF80527.1"/>
    </source>
</evidence>
<proteinExistence type="predicted"/>
<dbReference type="AlphaFoldDB" id="A0A2R8AX58"/>
<dbReference type="Proteomes" id="UP000244904">
    <property type="component" value="Unassembled WGS sequence"/>
</dbReference>
<dbReference type="EMBL" id="OMOJ01000004">
    <property type="protein sequence ID" value="SPF80527.1"/>
    <property type="molecule type" value="Genomic_DNA"/>
</dbReference>
<dbReference type="OrthoDB" id="7834507at2"/>